<name>A0ABV7H025_9BURK</name>
<protein>
    <submittedName>
        <fullName evidence="5">TetR/AcrR family transcriptional regulator</fullName>
    </submittedName>
</protein>
<dbReference type="InterPro" id="IPR001647">
    <property type="entry name" value="HTH_TetR"/>
</dbReference>
<dbReference type="Pfam" id="PF13972">
    <property type="entry name" value="TetR"/>
    <property type="match status" value="1"/>
</dbReference>
<dbReference type="InterPro" id="IPR025722">
    <property type="entry name" value="TetR"/>
</dbReference>
<evidence type="ECO:0000313" key="5">
    <source>
        <dbReference type="EMBL" id="MFC3147269.1"/>
    </source>
</evidence>
<keyword evidence="1 2" id="KW-0238">DNA-binding</keyword>
<dbReference type="EMBL" id="JBHRTI010000003">
    <property type="protein sequence ID" value="MFC3147269.1"/>
    <property type="molecule type" value="Genomic_DNA"/>
</dbReference>
<reference evidence="6" key="1">
    <citation type="journal article" date="2019" name="Int. J. Syst. Evol. Microbiol.">
        <title>The Global Catalogue of Microorganisms (GCM) 10K type strain sequencing project: providing services to taxonomists for standard genome sequencing and annotation.</title>
        <authorList>
            <consortium name="The Broad Institute Genomics Platform"/>
            <consortium name="The Broad Institute Genome Sequencing Center for Infectious Disease"/>
            <person name="Wu L."/>
            <person name="Ma J."/>
        </authorList>
    </citation>
    <scope>NUCLEOTIDE SEQUENCE [LARGE SCALE GENOMIC DNA]</scope>
    <source>
        <strain evidence="6">KCTC 52168</strain>
    </source>
</reference>
<organism evidence="5 6">
    <name type="scientific">Piscinibacterium candidicorallinum</name>
    <dbReference type="NCBI Taxonomy" id="1793872"/>
    <lineage>
        <taxon>Bacteria</taxon>
        <taxon>Pseudomonadati</taxon>
        <taxon>Pseudomonadota</taxon>
        <taxon>Betaproteobacteria</taxon>
        <taxon>Burkholderiales</taxon>
        <taxon>Piscinibacterium</taxon>
    </lineage>
</organism>
<dbReference type="Proteomes" id="UP001595556">
    <property type="component" value="Unassembled WGS sequence"/>
</dbReference>
<proteinExistence type="predicted"/>
<feature type="domain" description="HTH tetR-type" evidence="4">
    <location>
        <begin position="21"/>
        <end position="81"/>
    </location>
</feature>
<accession>A0ABV7H025</accession>
<dbReference type="InterPro" id="IPR009057">
    <property type="entry name" value="Homeodomain-like_sf"/>
</dbReference>
<keyword evidence="6" id="KW-1185">Reference proteome</keyword>
<dbReference type="PANTHER" id="PTHR43479:SF12">
    <property type="entry name" value="TRANSCRIPTIONAL REGULATORY PROTEIN"/>
    <property type="match status" value="1"/>
</dbReference>
<dbReference type="Pfam" id="PF00440">
    <property type="entry name" value="TetR_N"/>
    <property type="match status" value="1"/>
</dbReference>
<evidence type="ECO:0000256" key="2">
    <source>
        <dbReference type="PROSITE-ProRule" id="PRU00335"/>
    </source>
</evidence>
<dbReference type="SUPFAM" id="SSF46689">
    <property type="entry name" value="Homeodomain-like"/>
    <property type="match status" value="1"/>
</dbReference>
<dbReference type="PRINTS" id="PR00455">
    <property type="entry name" value="HTHTETR"/>
</dbReference>
<sequence>MYPRANFPSEPAYPMERKPPRRTRERILALSLQLFNDFGEPNVTTSNIAEEMNISPGNLYYHFRNKDDIINCLFSDFEKEMEGILGSPPAQASVEDAWFFLHTLYEIIWRYRFFYRDLNNLLANNRTVETQFRRILAQSADVTRKLCEGLRSSGELKADDRELEALTTNIVVVATYWLSYEYVLNPRQFNDQAKMSEALSRGVYHTFTLVAPYLTGDSRALFAKLAGEYMK</sequence>
<dbReference type="PROSITE" id="PS50977">
    <property type="entry name" value="HTH_TETR_2"/>
    <property type="match status" value="1"/>
</dbReference>
<comment type="caution">
    <text evidence="5">The sequence shown here is derived from an EMBL/GenBank/DDBJ whole genome shotgun (WGS) entry which is preliminary data.</text>
</comment>
<evidence type="ECO:0000313" key="6">
    <source>
        <dbReference type="Proteomes" id="UP001595556"/>
    </source>
</evidence>
<gene>
    <name evidence="5" type="ORF">ACFOEN_06395</name>
</gene>
<dbReference type="InterPro" id="IPR050624">
    <property type="entry name" value="HTH-type_Tx_Regulator"/>
</dbReference>
<evidence type="ECO:0000256" key="3">
    <source>
        <dbReference type="SAM" id="MobiDB-lite"/>
    </source>
</evidence>
<evidence type="ECO:0000259" key="4">
    <source>
        <dbReference type="PROSITE" id="PS50977"/>
    </source>
</evidence>
<evidence type="ECO:0000256" key="1">
    <source>
        <dbReference type="ARBA" id="ARBA00023125"/>
    </source>
</evidence>
<feature type="region of interest" description="Disordered" evidence="3">
    <location>
        <begin position="1"/>
        <end position="21"/>
    </location>
</feature>
<dbReference type="Gene3D" id="1.10.357.10">
    <property type="entry name" value="Tetracycline Repressor, domain 2"/>
    <property type="match status" value="1"/>
</dbReference>
<dbReference type="RefSeq" id="WP_377302143.1">
    <property type="nucleotide sequence ID" value="NZ_CP180191.1"/>
</dbReference>
<feature type="DNA-binding region" description="H-T-H motif" evidence="2">
    <location>
        <begin position="44"/>
        <end position="63"/>
    </location>
</feature>
<dbReference type="PANTHER" id="PTHR43479">
    <property type="entry name" value="ACREF/ENVCD OPERON REPRESSOR-RELATED"/>
    <property type="match status" value="1"/>
</dbReference>